<dbReference type="RefSeq" id="WP_048366447.1">
    <property type="nucleotide sequence ID" value="NZ_JYLF01000026.1"/>
</dbReference>
<dbReference type="InterPro" id="IPR053171">
    <property type="entry name" value="Viral_Tip_Attach_Protein"/>
</dbReference>
<protein>
    <recommendedName>
        <fullName evidence="1">Tip attachment protein J central straight fiber domain-containing protein</fullName>
    </recommendedName>
</protein>
<comment type="caution">
    <text evidence="2">The sequence shown here is derived from an EMBL/GenBank/DDBJ whole genome shotgun (WGS) entry which is preliminary data.</text>
</comment>
<dbReference type="PANTHER" id="PTHR36251">
    <property type="entry name" value="FELS-1 PROPHAGE HOST SPECIFICITY PROTEIN-RELATED"/>
    <property type="match status" value="1"/>
</dbReference>
<proteinExistence type="predicted"/>
<feature type="non-terminal residue" evidence="2">
    <location>
        <position position="1"/>
    </location>
</feature>
<dbReference type="InterPro" id="IPR015406">
    <property type="entry name" value="GpJ_CSF"/>
</dbReference>
<sequence>NQNTTHIDDLDGKVTASASSLEALRAAARADTGEGELADALKSWQSTAELAVEKRVRATEDEAISERVTTFGAQVGQNKAGLSSLEKVVATNDSVAAKRITELKGELVDVGEGVSGNTQALETLSGEVARIDGEIVATASSLESLRAEARSDSGEGELASALEAMNSIANFVQEKRVRATAEEALAMKTEQLQVSLNQTSASVEQVSKAVVDVNGRVSAQTTIKAETIVGGRKVMAALALGSDGDTSEILAFAQRFAIVDEVTGQLRTPFVVQGGQVFINYAMIDTA</sequence>
<dbReference type="AlphaFoldDB" id="A0A0J6I943"/>
<dbReference type="Pfam" id="PF09327">
    <property type="entry name" value="Phage_Tail_Tip"/>
    <property type="match status" value="1"/>
</dbReference>
<gene>
    <name evidence="2" type="ORF">TU86_22055</name>
</gene>
<organism evidence="2 3">
    <name type="scientific">Pseudomonas weihenstephanensis</name>
    <dbReference type="NCBI Taxonomy" id="1608994"/>
    <lineage>
        <taxon>Bacteria</taxon>
        <taxon>Pseudomonadati</taxon>
        <taxon>Pseudomonadota</taxon>
        <taxon>Gammaproteobacteria</taxon>
        <taxon>Pseudomonadales</taxon>
        <taxon>Pseudomonadaceae</taxon>
        <taxon>Pseudomonas</taxon>
    </lineage>
</organism>
<dbReference type="EMBL" id="JYLF01000026">
    <property type="protein sequence ID" value="KMN08953.1"/>
    <property type="molecule type" value="Genomic_DNA"/>
</dbReference>
<evidence type="ECO:0000313" key="2">
    <source>
        <dbReference type="EMBL" id="KMN08953.1"/>
    </source>
</evidence>
<feature type="non-terminal residue" evidence="2">
    <location>
        <position position="287"/>
    </location>
</feature>
<feature type="domain" description="Tip attachment protein J central straight fiber" evidence="1">
    <location>
        <begin position="203"/>
        <end position="285"/>
    </location>
</feature>
<reference evidence="2 3" key="1">
    <citation type="submission" date="2015-02" db="EMBL/GenBank/DDBJ databases">
        <title>Pseudomonas helleri sp. nov. and Pseudomonas weihenstephanensis sp. nov., isolated from raw cows milk.</title>
        <authorList>
            <person name="von Neubeck M."/>
            <person name="Huptas C."/>
            <person name="Wenning M."/>
            <person name="Scherer S."/>
        </authorList>
    </citation>
    <scope>NUCLEOTIDE SEQUENCE [LARGE SCALE GENOMIC DNA]</scope>
    <source>
        <strain evidence="2 3">DSM 29166</strain>
    </source>
</reference>
<evidence type="ECO:0000259" key="1">
    <source>
        <dbReference type="Pfam" id="PF09327"/>
    </source>
</evidence>
<dbReference type="PANTHER" id="PTHR36251:SF2">
    <property type="entry name" value="GIFSY-2 PROPHAGE HOST SPECIFICITY PROTEIN J, PHAGE LAMBDA"/>
    <property type="match status" value="1"/>
</dbReference>
<evidence type="ECO:0000313" key="3">
    <source>
        <dbReference type="Proteomes" id="UP000036325"/>
    </source>
</evidence>
<name>A0A0J6I943_9PSED</name>
<dbReference type="STRING" id="1608994.TU86_22055"/>
<accession>A0A0J6I943</accession>
<dbReference type="OrthoDB" id="109844at2"/>
<dbReference type="Proteomes" id="UP000036325">
    <property type="component" value="Unassembled WGS sequence"/>
</dbReference>